<dbReference type="OMA" id="ESCFWAV"/>
<reference evidence="9 10" key="1">
    <citation type="journal article" date="2016" name="Sci. Rep.">
        <title>The genome sequence of the outbreeding globe artichoke constructed de novo incorporating a phase-aware low-pass sequencing strategy of F1 progeny.</title>
        <authorList>
            <person name="Scaglione D."/>
            <person name="Reyes-Chin-Wo S."/>
            <person name="Acquadro A."/>
            <person name="Froenicke L."/>
            <person name="Portis E."/>
            <person name="Beitel C."/>
            <person name="Tirone M."/>
            <person name="Mauro R."/>
            <person name="Lo Monaco A."/>
            <person name="Mauromicale G."/>
            <person name="Faccioli P."/>
            <person name="Cattivelli L."/>
            <person name="Rieseberg L."/>
            <person name="Michelmore R."/>
            <person name="Lanteri S."/>
        </authorList>
    </citation>
    <scope>NUCLEOTIDE SEQUENCE [LARGE SCALE GENOMIC DNA]</scope>
    <source>
        <strain evidence="9">2C</strain>
    </source>
</reference>
<dbReference type="AlphaFoldDB" id="A0A118JYU2"/>
<feature type="domain" description="EDS1 EP" evidence="8">
    <location>
        <begin position="357"/>
        <end position="547"/>
    </location>
</feature>
<feature type="non-terminal residue" evidence="9">
    <location>
        <position position="1"/>
    </location>
</feature>
<evidence type="ECO:0000256" key="6">
    <source>
        <dbReference type="ARBA" id="ARBA00023242"/>
    </source>
</evidence>
<feature type="domain" description="Fungal lipase-type" evidence="7">
    <location>
        <begin position="111"/>
        <end position="161"/>
    </location>
</feature>
<protein>
    <submittedName>
        <fullName evidence="9">Lipase, class 3</fullName>
    </submittedName>
</protein>
<dbReference type="GO" id="GO:0016787">
    <property type="term" value="F:hydrolase activity"/>
    <property type="evidence" value="ECO:0007669"/>
    <property type="project" value="UniProtKB-KW"/>
</dbReference>
<dbReference type="GO" id="GO:0005634">
    <property type="term" value="C:nucleus"/>
    <property type="evidence" value="ECO:0007669"/>
    <property type="project" value="UniProtKB-SubCell"/>
</dbReference>
<keyword evidence="6" id="KW-0539">Nucleus</keyword>
<dbReference type="SUPFAM" id="SSF53474">
    <property type="entry name" value="alpha/beta-Hydrolases"/>
    <property type="match status" value="1"/>
</dbReference>
<dbReference type="Proteomes" id="UP000243975">
    <property type="component" value="Unassembled WGS sequence"/>
</dbReference>
<organism evidence="9 10">
    <name type="scientific">Cynara cardunculus var. scolymus</name>
    <name type="common">Globe artichoke</name>
    <name type="synonym">Cynara scolymus</name>
    <dbReference type="NCBI Taxonomy" id="59895"/>
    <lineage>
        <taxon>Eukaryota</taxon>
        <taxon>Viridiplantae</taxon>
        <taxon>Streptophyta</taxon>
        <taxon>Embryophyta</taxon>
        <taxon>Tracheophyta</taxon>
        <taxon>Spermatophyta</taxon>
        <taxon>Magnoliopsida</taxon>
        <taxon>eudicotyledons</taxon>
        <taxon>Gunneridae</taxon>
        <taxon>Pentapetalae</taxon>
        <taxon>asterids</taxon>
        <taxon>campanulids</taxon>
        <taxon>Asterales</taxon>
        <taxon>Asteraceae</taxon>
        <taxon>Carduoideae</taxon>
        <taxon>Cardueae</taxon>
        <taxon>Carduinae</taxon>
        <taxon>Cynara</taxon>
    </lineage>
</organism>
<evidence type="ECO:0000256" key="4">
    <source>
        <dbReference type="ARBA" id="ARBA00022801"/>
    </source>
</evidence>
<dbReference type="GO" id="GO:0005737">
    <property type="term" value="C:cytoplasm"/>
    <property type="evidence" value="ECO:0007669"/>
    <property type="project" value="UniProtKB-SubCell"/>
</dbReference>
<dbReference type="Pfam" id="PF18117">
    <property type="entry name" value="EDS1_EP"/>
    <property type="match status" value="1"/>
</dbReference>
<evidence type="ECO:0000256" key="2">
    <source>
        <dbReference type="ARBA" id="ARBA00004496"/>
    </source>
</evidence>
<dbReference type="InterPro" id="IPR029058">
    <property type="entry name" value="AB_hydrolase_fold"/>
</dbReference>
<dbReference type="Gramene" id="KVH98741">
    <property type="protein sequence ID" value="KVH98741"/>
    <property type="gene ID" value="Ccrd_023032"/>
</dbReference>
<name>A0A118JYU2_CYNCS</name>
<gene>
    <name evidence="9" type="ORF">Ccrd_023032</name>
</gene>
<keyword evidence="5" id="KW-0611">Plant defense</keyword>
<evidence type="ECO:0000259" key="7">
    <source>
        <dbReference type="Pfam" id="PF01764"/>
    </source>
</evidence>
<sequence>MMEGSVGDRSGINESVIIKACFLAVKSHKSAVGYIKETGTDETVIFAFSGSWSVQDFYTSKPFGETKIDVSLFPSIKSIGNNELAMIYHGFFCRFQSVLQNPSFQNEKYTRSGNRPPCKCVTFGSPLVGDRIFTHALNRENWARFFLHFVGRHDIVPRITLAPFSSIRNEFHHILDFLNPNSRNFQKSSSLTSQDASAFFNKVLKNASSVASHDACNLMGSTNSLLEIISSFVELSPYRPSGTYIFCTGNGKMVHISNPNSVLQILFYSCQPDDESQVINTAKRSLCMDYINELNDSLLGMQDVVYLDDKMEIPLSSNGYDAASINTALTDLGLQKLENERMIDSNIPIIEKTQDLIAKYKQTCEDRRIGYYDAFKMQKDSEDFRENVRRLELAGKWDEIVEMLKRYELPDGFESRKDWIELGTKFRKLVEPLDIANYYRHSKDEDTGTYLRDGGRPKRYKFTQRWREHALRLKEGSSSETTFWAKVEQIRRKPFEETKEQIVALEKEVHEWVQKNELEKDVFLEKSTFAEWWKTLPERHRSESCLKGFNQKYLYNIQARLLDSSKNYQ</sequence>
<proteinExistence type="predicted"/>
<evidence type="ECO:0000256" key="5">
    <source>
        <dbReference type="ARBA" id="ARBA00022821"/>
    </source>
</evidence>
<dbReference type="STRING" id="59895.A0A118JYU2"/>
<dbReference type="GO" id="GO:0006629">
    <property type="term" value="P:lipid metabolic process"/>
    <property type="evidence" value="ECO:0007669"/>
    <property type="project" value="InterPro"/>
</dbReference>
<dbReference type="InterPro" id="IPR044214">
    <property type="entry name" value="EDS1-like"/>
</dbReference>
<evidence type="ECO:0000256" key="1">
    <source>
        <dbReference type="ARBA" id="ARBA00004123"/>
    </source>
</evidence>
<evidence type="ECO:0000313" key="10">
    <source>
        <dbReference type="Proteomes" id="UP000243975"/>
    </source>
</evidence>
<evidence type="ECO:0000259" key="8">
    <source>
        <dbReference type="Pfam" id="PF18117"/>
    </source>
</evidence>
<evidence type="ECO:0000313" key="9">
    <source>
        <dbReference type="EMBL" id="KVH98741.1"/>
    </source>
</evidence>
<dbReference type="Gene3D" id="3.40.50.1820">
    <property type="entry name" value="alpha/beta hydrolase"/>
    <property type="match status" value="1"/>
</dbReference>
<dbReference type="PANTHER" id="PTHR47090">
    <property type="entry name" value="PROTEIN EDS1-RELATED"/>
    <property type="match status" value="1"/>
</dbReference>
<evidence type="ECO:0000256" key="3">
    <source>
        <dbReference type="ARBA" id="ARBA00022490"/>
    </source>
</evidence>
<dbReference type="Pfam" id="PF01764">
    <property type="entry name" value="Lipase_3"/>
    <property type="match status" value="1"/>
</dbReference>
<dbReference type="InterPro" id="IPR002921">
    <property type="entry name" value="Fungal_lipase-type"/>
</dbReference>
<dbReference type="GO" id="GO:0006952">
    <property type="term" value="P:defense response"/>
    <property type="evidence" value="ECO:0007669"/>
    <property type="project" value="UniProtKB-KW"/>
</dbReference>
<comment type="subcellular location">
    <subcellularLocation>
        <location evidence="2">Cytoplasm</location>
    </subcellularLocation>
    <subcellularLocation>
        <location evidence="1">Nucleus</location>
    </subcellularLocation>
</comment>
<dbReference type="InterPro" id="IPR041266">
    <property type="entry name" value="EDS1_EP"/>
</dbReference>
<keyword evidence="3" id="KW-0963">Cytoplasm</keyword>
<accession>A0A118JYU2</accession>
<dbReference type="EMBL" id="LEKV01003736">
    <property type="protein sequence ID" value="KVH98741.1"/>
    <property type="molecule type" value="Genomic_DNA"/>
</dbReference>
<dbReference type="PANTHER" id="PTHR47090:SF2">
    <property type="entry name" value="PROTEIN EDS1-RELATED"/>
    <property type="match status" value="1"/>
</dbReference>
<comment type="caution">
    <text evidence="9">The sequence shown here is derived from an EMBL/GenBank/DDBJ whole genome shotgun (WGS) entry which is preliminary data.</text>
</comment>
<keyword evidence="10" id="KW-1185">Reference proteome</keyword>
<keyword evidence="4" id="KW-0378">Hydrolase</keyword>